<dbReference type="FunFam" id="1.10.510.10:FF:000571">
    <property type="entry name" value="Maternal embryonic leucine zipper kinase"/>
    <property type="match status" value="1"/>
</dbReference>
<keyword evidence="4" id="KW-0723">Serine/threonine-protein kinase</keyword>
<dbReference type="InterPro" id="IPR011009">
    <property type="entry name" value="Kinase-like_dom_sf"/>
</dbReference>
<keyword evidence="6" id="KW-0808">Transferase</keyword>
<organism evidence="6 7">
    <name type="scientific">Tritrichomonas foetus</name>
    <dbReference type="NCBI Taxonomy" id="1144522"/>
    <lineage>
        <taxon>Eukaryota</taxon>
        <taxon>Metamonada</taxon>
        <taxon>Parabasalia</taxon>
        <taxon>Tritrichomonadida</taxon>
        <taxon>Tritrichomonadidae</taxon>
        <taxon>Tritrichomonas</taxon>
    </lineage>
</organism>
<dbReference type="PROSITE" id="PS00107">
    <property type="entry name" value="PROTEIN_KINASE_ATP"/>
    <property type="match status" value="1"/>
</dbReference>
<evidence type="ECO:0000259" key="5">
    <source>
        <dbReference type="PROSITE" id="PS50011"/>
    </source>
</evidence>
<dbReference type="PANTHER" id="PTHR24362">
    <property type="entry name" value="SERINE/THREONINE-PROTEIN KINASE NEK"/>
    <property type="match status" value="1"/>
</dbReference>
<evidence type="ECO:0000256" key="1">
    <source>
        <dbReference type="ARBA" id="ARBA00022741"/>
    </source>
</evidence>
<dbReference type="PROSITE" id="PS50011">
    <property type="entry name" value="PROTEIN_KINASE_DOM"/>
    <property type="match status" value="1"/>
</dbReference>
<keyword evidence="6" id="KW-0418">Kinase</keyword>
<dbReference type="SMART" id="SM00220">
    <property type="entry name" value="S_TKc"/>
    <property type="match status" value="1"/>
</dbReference>
<dbReference type="PROSITE" id="PS00108">
    <property type="entry name" value="PROTEIN_KINASE_ST"/>
    <property type="match status" value="1"/>
</dbReference>
<feature type="domain" description="Protein kinase" evidence="5">
    <location>
        <begin position="17"/>
        <end position="274"/>
    </location>
</feature>
<comment type="similarity">
    <text evidence="4">Belongs to the protein kinase superfamily.</text>
</comment>
<evidence type="ECO:0000256" key="4">
    <source>
        <dbReference type="RuleBase" id="RU000304"/>
    </source>
</evidence>
<feature type="binding site" evidence="3">
    <location>
        <position position="46"/>
    </location>
    <ligand>
        <name>ATP</name>
        <dbReference type="ChEBI" id="CHEBI:30616"/>
    </ligand>
</feature>
<evidence type="ECO:0000313" key="6">
    <source>
        <dbReference type="EMBL" id="OHT15425.1"/>
    </source>
</evidence>
<proteinExistence type="inferred from homology"/>
<name>A0A1J4KVT4_9EUKA</name>
<accession>A0A1J4KVT4</accession>
<dbReference type="Gene3D" id="1.10.510.10">
    <property type="entry name" value="Transferase(Phosphotransferase) domain 1"/>
    <property type="match status" value="1"/>
</dbReference>
<evidence type="ECO:0000313" key="7">
    <source>
        <dbReference type="Proteomes" id="UP000179807"/>
    </source>
</evidence>
<evidence type="ECO:0000256" key="2">
    <source>
        <dbReference type="ARBA" id="ARBA00022840"/>
    </source>
</evidence>
<evidence type="ECO:0000256" key="3">
    <source>
        <dbReference type="PROSITE-ProRule" id="PRU10141"/>
    </source>
</evidence>
<dbReference type="InterPro" id="IPR017441">
    <property type="entry name" value="Protein_kinase_ATP_BS"/>
</dbReference>
<dbReference type="Proteomes" id="UP000179807">
    <property type="component" value="Unassembled WGS sequence"/>
</dbReference>
<dbReference type="InterPro" id="IPR000719">
    <property type="entry name" value="Prot_kinase_dom"/>
</dbReference>
<dbReference type="GO" id="GO:0004674">
    <property type="term" value="F:protein serine/threonine kinase activity"/>
    <property type="evidence" value="ECO:0007669"/>
    <property type="project" value="UniProtKB-KW"/>
</dbReference>
<dbReference type="RefSeq" id="XP_068368561.1">
    <property type="nucleotide sequence ID" value="XM_068514342.1"/>
</dbReference>
<dbReference type="PANTHER" id="PTHR24362:SF309">
    <property type="entry name" value="PROTEIN KINASE DOMAIN-CONTAINING PROTEIN"/>
    <property type="match status" value="1"/>
</dbReference>
<reference evidence="6" key="1">
    <citation type="submission" date="2016-10" db="EMBL/GenBank/DDBJ databases">
        <authorList>
            <person name="Benchimol M."/>
            <person name="Almeida L.G."/>
            <person name="Vasconcelos A.T."/>
            <person name="Perreira-Neves A."/>
            <person name="Rosa I.A."/>
            <person name="Tasca T."/>
            <person name="Bogo M.R."/>
            <person name="de Souza W."/>
        </authorList>
    </citation>
    <scope>NUCLEOTIDE SEQUENCE [LARGE SCALE GENOMIC DNA]</scope>
    <source>
        <strain evidence="6">K</strain>
    </source>
</reference>
<dbReference type="OrthoDB" id="248923at2759"/>
<dbReference type="Pfam" id="PF00069">
    <property type="entry name" value="Pkinase"/>
    <property type="match status" value="1"/>
</dbReference>
<dbReference type="GO" id="GO:0005524">
    <property type="term" value="F:ATP binding"/>
    <property type="evidence" value="ECO:0007669"/>
    <property type="project" value="UniProtKB-UniRule"/>
</dbReference>
<keyword evidence="1 3" id="KW-0547">Nucleotide-binding</keyword>
<sequence>MQPERELIPEGTEIRNFVFLQKIGQGGYADVYKVTSKRFNLDFVAKVISCTSDKVLESTESEINSLQMLDHPNIIRLYDHFFWKDNPQGSPLFVMILEYCPNGSLMDEYKKNGPISGLRLLQITRQLITAVQYAHSMNIAHRDIKPQNILFDEFGRPKLADFGISHIIKDDQSKFTVNSKCSLRYAAPEVIEKKPHDEFKADVWSLGISIATVASSGVLYPLQTQQLMIDAIRLGNINLPKKLPSSLLVLLKKMIERDPNVRISMDEAALSPLEGLEQSCSETDASLLAKRSFDFTDLKRRGRVKSKNRISIGSFVLNGNKSTARLTCGPFTRGKSIMHSMSSSNANFTLSKNTQ</sequence>
<dbReference type="GeneID" id="94849046"/>
<keyword evidence="2 3" id="KW-0067">ATP-binding</keyword>
<dbReference type="VEuPathDB" id="TrichDB:TRFO_42500"/>
<gene>
    <name evidence="6" type="ORF">TRFO_42500</name>
</gene>
<dbReference type="EMBL" id="MLAK01000222">
    <property type="protein sequence ID" value="OHT15425.1"/>
    <property type="molecule type" value="Genomic_DNA"/>
</dbReference>
<dbReference type="InterPro" id="IPR008271">
    <property type="entry name" value="Ser/Thr_kinase_AS"/>
</dbReference>
<protein>
    <submittedName>
        <fullName evidence="6">CAMK family protein kinase</fullName>
    </submittedName>
</protein>
<comment type="caution">
    <text evidence="6">The sequence shown here is derived from an EMBL/GenBank/DDBJ whole genome shotgun (WGS) entry which is preliminary data.</text>
</comment>
<dbReference type="AlphaFoldDB" id="A0A1J4KVT4"/>
<dbReference type="SUPFAM" id="SSF56112">
    <property type="entry name" value="Protein kinase-like (PK-like)"/>
    <property type="match status" value="1"/>
</dbReference>
<keyword evidence="7" id="KW-1185">Reference proteome</keyword>